<evidence type="ECO:0000259" key="1">
    <source>
        <dbReference type="Pfam" id="PF12708"/>
    </source>
</evidence>
<keyword evidence="3" id="KW-1185">Reference proteome</keyword>
<dbReference type="STRING" id="218672.SAMN04489759_11441"/>
<name>A0A1G7Y5B8_9RHOB</name>
<proteinExistence type="predicted"/>
<sequence>MNKAITDGVVLMPTPFAAGLDVWSSGDGTPGSDTYENAANAAFVPADQDFGGALELLKTDSVQKLRYMGQTTLLPGCYLRVTARVKAVSGNLPSVRIAGYPAQPGGAKVSGVPEFGPATALTSYGEVVEVSAIIGTGDRGGVDMVWGMDAAYGHLGLDLTGSSGGVVRIDDIVIEDVTSVFLRDMLAQVDVRDYGAVGNGVTDDTAAFEAANAAANGRTVLVPAGNYLLNGDVTFDTPVKFEGHVTMPDSAILLLRRNFDLPNYVEAFEDERTAFLKAFQALLNNADHDSLDMGGRKITVYSPLDMQAAVPDKTSYATRRVIRNGQIEAGSSSNWDTQVVTSQATYSPSDSRKLTNVTNVANVPVGALVEGNGVGREIYVRSKNVATQEITLNAPLFDAAGTQNFTFRKFQYLVDFSGFASLSKFVMADIEFQCNDRCSAINLAPSGLIFHLRDCFVSRPMDRGITSIGGGCQGMLIDRCQFLSAEDALTVPNRTSIALNTNANDVKLRDCRATKFRHFALLAGGNSIVTGNHFFQGDEVHNGVRSAGLILASAHTSAVVTGNYVDNCFIEWTNEQDPTPDHTNGYSFSALTISDNIFLSGEVAPWFSYIVVKPHGAGHYLSGVNITGNRFRSLNGSIDRAERVDTTYADLDISRCKNVVMKGNSFHAVTTQVENVAEIEHNQSTPSDTWVIDTAGHLPFDGHALNSDAVVAHGAIRNANNVAQYDMPYVKHAEGPDNDQLHVIWPTPVKGKVSVMVRMDSR</sequence>
<accession>A0A1G7Y5B8</accession>
<dbReference type="RefSeq" id="WP_093744001.1">
    <property type="nucleotide sequence ID" value="NZ_FNBP01000014.1"/>
</dbReference>
<evidence type="ECO:0000313" key="2">
    <source>
        <dbReference type="EMBL" id="SDG91662.1"/>
    </source>
</evidence>
<evidence type="ECO:0000313" key="3">
    <source>
        <dbReference type="Proteomes" id="UP000199399"/>
    </source>
</evidence>
<reference evidence="3" key="1">
    <citation type="submission" date="2016-10" db="EMBL/GenBank/DDBJ databases">
        <authorList>
            <person name="Varghese N."/>
            <person name="Submissions S."/>
        </authorList>
    </citation>
    <scope>NUCLEOTIDE SEQUENCE [LARGE SCALE GENOMIC DNA]</scope>
    <source>
        <strain evidence="3">DSM 16477</strain>
    </source>
</reference>
<dbReference type="OrthoDB" id="7749009at2"/>
<dbReference type="InterPro" id="IPR012334">
    <property type="entry name" value="Pectin_lyas_fold"/>
</dbReference>
<dbReference type="SUPFAM" id="SSF51126">
    <property type="entry name" value="Pectin lyase-like"/>
    <property type="match status" value="1"/>
</dbReference>
<organism evidence="2 3">
    <name type="scientific">Sulfitobacter delicatus</name>
    <dbReference type="NCBI Taxonomy" id="218672"/>
    <lineage>
        <taxon>Bacteria</taxon>
        <taxon>Pseudomonadati</taxon>
        <taxon>Pseudomonadota</taxon>
        <taxon>Alphaproteobacteria</taxon>
        <taxon>Rhodobacterales</taxon>
        <taxon>Roseobacteraceae</taxon>
        <taxon>Sulfitobacter</taxon>
    </lineage>
</organism>
<dbReference type="InterPro" id="IPR011050">
    <property type="entry name" value="Pectin_lyase_fold/virulence"/>
</dbReference>
<dbReference type="Pfam" id="PF12708">
    <property type="entry name" value="Pect-lyase_RHGA_epim"/>
    <property type="match status" value="1"/>
</dbReference>
<protein>
    <submittedName>
        <fullName evidence="2">Pectate lyase superfamily protein</fullName>
    </submittedName>
</protein>
<gene>
    <name evidence="2" type="ORF">SAMN04489759_11441</name>
</gene>
<keyword evidence="2" id="KW-0456">Lyase</keyword>
<dbReference type="Proteomes" id="UP000199399">
    <property type="component" value="Unassembled WGS sequence"/>
</dbReference>
<dbReference type="AlphaFoldDB" id="A0A1G7Y5B8"/>
<feature type="domain" description="Rhamnogalacturonase A/B/Epimerase-like pectate lyase" evidence="1">
    <location>
        <begin position="189"/>
        <end position="244"/>
    </location>
</feature>
<dbReference type="Gene3D" id="2.160.20.10">
    <property type="entry name" value="Single-stranded right-handed beta-helix, Pectin lyase-like"/>
    <property type="match status" value="1"/>
</dbReference>
<dbReference type="EMBL" id="FNBP01000014">
    <property type="protein sequence ID" value="SDG91662.1"/>
    <property type="molecule type" value="Genomic_DNA"/>
</dbReference>
<dbReference type="GO" id="GO:0016829">
    <property type="term" value="F:lyase activity"/>
    <property type="evidence" value="ECO:0007669"/>
    <property type="project" value="UniProtKB-KW"/>
</dbReference>
<dbReference type="InterPro" id="IPR024535">
    <property type="entry name" value="RHGA/B-epi-like_pectate_lyase"/>
</dbReference>